<evidence type="ECO:0000256" key="1">
    <source>
        <dbReference type="ARBA" id="ARBA00022475"/>
    </source>
</evidence>
<evidence type="ECO:0000259" key="7">
    <source>
        <dbReference type="PROSITE" id="PS50234"/>
    </source>
</evidence>
<evidence type="ECO:0000313" key="9">
    <source>
        <dbReference type="Proteomes" id="UP000006852"/>
    </source>
</evidence>
<keyword evidence="4 6" id="KW-0472">Membrane</keyword>
<dbReference type="eggNOG" id="COG0457">
    <property type="taxonomic scope" value="Bacteria"/>
</dbReference>
<proteinExistence type="predicted"/>
<dbReference type="PROSITE" id="PS50005">
    <property type="entry name" value="TPR"/>
    <property type="match status" value="2"/>
</dbReference>
<dbReference type="PROSITE" id="PS50234">
    <property type="entry name" value="VWFA"/>
    <property type="match status" value="1"/>
</dbReference>
<feature type="transmembrane region" description="Helical" evidence="6">
    <location>
        <begin position="12"/>
        <end position="29"/>
    </location>
</feature>
<keyword evidence="1" id="KW-1003">Cell membrane</keyword>
<dbReference type="RefSeq" id="WP_013700502.1">
    <property type="nucleotide sequence ID" value="NC_015385.1"/>
</dbReference>
<evidence type="ECO:0000256" key="3">
    <source>
        <dbReference type="ARBA" id="ARBA00022989"/>
    </source>
</evidence>
<dbReference type="Pfam" id="PF13519">
    <property type="entry name" value="VWA_2"/>
    <property type="match status" value="1"/>
</dbReference>
<sequence length="538" mass="59438">MNFSVENLFSFYLFIPLVFALLFVVARYIRLRKNICGKVFEFKNGSFRISACFWSRTFFRFICGICVVLALAGISFGTDSVPVQKNGKAVSLVFDISYSMEAKDAPGGISRLQAVSSYASELLDRMNGCAVSAVLAKGDGIIAVPLTEDFQSVRSLIENLSPLLMTSEGTSLGNGIKSALSSFPEQSSAASFIWLFTDCEETDNSLQSSLSECLKSGIPVVIIGFGSERESEIFAGDGITKVKTALRSGSVEKMILSLKEKFVSSKRNNSAPSVVYIDASEMGSAAAILKMLDLNGSLPSVSYEIQSTQRYGLFISFAILFFLASIFFGELDIAGGKKKLISSVSMASLVFLFTGCSPRFNDGIKILEGKLDWSKQDYQNAVGDFFETASNAQSRGDFLVEQYAVFGLGSTYLMQGETDAALKRFSKIYENSSDKIKFAILYNFGIIAHRNGDYKAATDFFKKAILIDSTSINAKINLELSLRENSERSRESAQELVPLSENKEEQNIQNALYSIIREDERQQWKNMQKDSERTSRDY</sequence>
<gene>
    <name evidence="8" type="ordered locus">Tresu_0228</name>
</gene>
<protein>
    <submittedName>
        <fullName evidence="8">von Willebrand factor type A</fullName>
    </submittedName>
</protein>
<name>F2NWZ2_TRES6</name>
<dbReference type="AlphaFoldDB" id="F2NWZ2"/>
<dbReference type="PANTHER" id="PTHR22550:SF5">
    <property type="entry name" value="LEUCINE ZIPPER PROTEIN 4"/>
    <property type="match status" value="1"/>
</dbReference>
<dbReference type="InterPro" id="IPR036465">
    <property type="entry name" value="vWFA_dom_sf"/>
</dbReference>
<feature type="transmembrane region" description="Helical" evidence="6">
    <location>
        <begin position="311"/>
        <end position="328"/>
    </location>
</feature>
<dbReference type="SMART" id="SM00327">
    <property type="entry name" value="VWA"/>
    <property type="match status" value="1"/>
</dbReference>
<keyword evidence="2 6" id="KW-0812">Transmembrane</keyword>
<dbReference type="InterPro" id="IPR050768">
    <property type="entry name" value="UPF0353/GerABKA_families"/>
</dbReference>
<feature type="domain" description="VWFA" evidence="7">
    <location>
        <begin position="89"/>
        <end position="227"/>
    </location>
</feature>
<feature type="repeat" description="TPR" evidence="5">
    <location>
        <begin position="402"/>
        <end position="435"/>
    </location>
</feature>
<dbReference type="InterPro" id="IPR011990">
    <property type="entry name" value="TPR-like_helical_dom_sf"/>
</dbReference>
<dbReference type="PANTHER" id="PTHR22550">
    <property type="entry name" value="SPORE GERMINATION PROTEIN"/>
    <property type="match status" value="1"/>
</dbReference>
<dbReference type="HOGENOM" id="CLU_521693_0_0_12"/>
<dbReference type="Gene3D" id="3.40.50.410">
    <property type="entry name" value="von Willebrand factor, type A domain"/>
    <property type="match status" value="1"/>
</dbReference>
<dbReference type="STRING" id="869209.Tresu_0228"/>
<evidence type="ECO:0000256" key="2">
    <source>
        <dbReference type="ARBA" id="ARBA00022692"/>
    </source>
</evidence>
<reference evidence="9" key="2">
    <citation type="submission" date="2011-04" db="EMBL/GenBank/DDBJ databases">
        <title>The complete genome of chromosome of Treponema succinifaciens DSM 2489.</title>
        <authorList>
            <person name="Lucas S."/>
            <person name="Copeland A."/>
            <person name="Lapidus A."/>
            <person name="Bruce D."/>
            <person name="Goodwin L."/>
            <person name="Pitluck S."/>
            <person name="Peters L."/>
            <person name="Kyrpides N."/>
            <person name="Mavromatis K."/>
            <person name="Ivanova N."/>
            <person name="Ovchinnikova G."/>
            <person name="Teshima H."/>
            <person name="Detter J.C."/>
            <person name="Tapia R."/>
            <person name="Han C."/>
            <person name="Land M."/>
            <person name="Hauser L."/>
            <person name="Markowitz V."/>
            <person name="Cheng J.-F."/>
            <person name="Hugenholtz P."/>
            <person name="Woyke T."/>
            <person name="Wu D."/>
            <person name="Gronow S."/>
            <person name="Wellnitz S."/>
            <person name="Brambilla E."/>
            <person name="Klenk H.-P."/>
            <person name="Eisen J.A."/>
        </authorList>
    </citation>
    <scope>NUCLEOTIDE SEQUENCE [LARGE SCALE GENOMIC DNA]</scope>
    <source>
        <strain evidence="9">ATCC 33096 / DSM 2489 / 6091</strain>
    </source>
</reference>
<accession>F2NWZ2</accession>
<dbReference type="GeneID" id="302997467"/>
<reference evidence="8 9" key="1">
    <citation type="journal article" date="2011" name="Stand. Genomic Sci.">
        <title>Complete genome sequence of Treponema succinifaciens type strain (6091).</title>
        <authorList>
            <person name="Han C."/>
            <person name="Gronow S."/>
            <person name="Teshima H."/>
            <person name="Lapidus A."/>
            <person name="Nolan M."/>
            <person name="Lucas S."/>
            <person name="Hammon N."/>
            <person name="Deshpande S."/>
            <person name="Cheng J.F."/>
            <person name="Zeytun A."/>
            <person name="Tapia R."/>
            <person name="Goodwin L."/>
            <person name="Pitluck S."/>
            <person name="Liolios K."/>
            <person name="Pagani I."/>
            <person name="Ivanova N."/>
            <person name="Mavromatis K."/>
            <person name="Mikhailova N."/>
            <person name="Huntemann M."/>
            <person name="Pati A."/>
            <person name="Chen A."/>
            <person name="Palaniappan K."/>
            <person name="Land M."/>
            <person name="Hauser L."/>
            <person name="Brambilla E.M."/>
            <person name="Rohde M."/>
            <person name="Goker M."/>
            <person name="Woyke T."/>
            <person name="Bristow J."/>
            <person name="Eisen J.A."/>
            <person name="Markowitz V."/>
            <person name="Hugenholtz P."/>
            <person name="Kyrpides N.C."/>
            <person name="Klenk H.P."/>
            <person name="Detter J.C."/>
        </authorList>
    </citation>
    <scope>NUCLEOTIDE SEQUENCE [LARGE SCALE GENOMIC DNA]</scope>
    <source>
        <strain evidence="9">ATCC 33096 / DSM 2489 / 6091</strain>
    </source>
</reference>
<feature type="repeat" description="TPR" evidence="5">
    <location>
        <begin position="438"/>
        <end position="471"/>
    </location>
</feature>
<evidence type="ECO:0000256" key="6">
    <source>
        <dbReference type="SAM" id="Phobius"/>
    </source>
</evidence>
<dbReference type="SUPFAM" id="SSF53300">
    <property type="entry name" value="vWA-like"/>
    <property type="match status" value="1"/>
</dbReference>
<keyword evidence="9" id="KW-1185">Reference proteome</keyword>
<feature type="transmembrane region" description="Helical" evidence="6">
    <location>
        <begin position="58"/>
        <end position="76"/>
    </location>
</feature>
<dbReference type="SUPFAM" id="SSF48452">
    <property type="entry name" value="TPR-like"/>
    <property type="match status" value="1"/>
</dbReference>
<evidence type="ECO:0000313" key="8">
    <source>
        <dbReference type="EMBL" id="AEB13191.1"/>
    </source>
</evidence>
<evidence type="ECO:0000256" key="5">
    <source>
        <dbReference type="PROSITE-ProRule" id="PRU00339"/>
    </source>
</evidence>
<dbReference type="Proteomes" id="UP000006852">
    <property type="component" value="Chromosome"/>
</dbReference>
<keyword evidence="5" id="KW-0802">TPR repeat</keyword>
<keyword evidence="3 6" id="KW-1133">Transmembrane helix</keyword>
<dbReference type="KEGG" id="tsu:Tresu_0228"/>
<dbReference type="eggNOG" id="COG2304">
    <property type="taxonomic scope" value="Bacteria"/>
</dbReference>
<dbReference type="InterPro" id="IPR002035">
    <property type="entry name" value="VWF_A"/>
</dbReference>
<evidence type="ECO:0000256" key="4">
    <source>
        <dbReference type="ARBA" id="ARBA00023136"/>
    </source>
</evidence>
<dbReference type="SMART" id="SM00028">
    <property type="entry name" value="TPR"/>
    <property type="match status" value="2"/>
</dbReference>
<dbReference type="Gene3D" id="1.25.40.10">
    <property type="entry name" value="Tetratricopeptide repeat domain"/>
    <property type="match status" value="1"/>
</dbReference>
<dbReference type="InterPro" id="IPR019734">
    <property type="entry name" value="TPR_rpt"/>
</dbReference>
<dbReference type="EMBL" id="CP002631">
    <property type="protein sequence ID" value="AEB13191.1"/>
    <property type="molecule type" value="Genomic_DNA"/>
</dbReference>
<organism evidence="8 9">
    <name type="scientific">Treponema succinifaciens (strain ATCC 33096 / DSM 2489 / 6091)</name>
    <dbReference type="NCBI Taxonomy" id="869209"/>
    <lineage>
        <taxon>Bacteria</taxon>
        <taxon>Pseudomonadati</taxon>
        <taxon>Spirochaetota</taxon>
        <taxon>Spirochaetia</taxon>
        <taxon>Spirochaetales</taxon>
        <taxon>Treponemataceae</taxon>
        <taxon>Treponema</taxon>
    </lineage>
</organism>